<protein>
    <recommendedName>
        <fullName evidence="3">SRPBCC family protein</fullName>
    </recommendedName>
</protein>
<dbReference type="STRING" id="255247.ABE41_000945"/>
<dbReference type="EMBL" id="CP016761">
    <property type="protein sequence ID" value="ANX10595.1"/>
    <property type="molecule type" value="Genomic_DNA"/>
</dbReference>
<dbReference type="SUPFAM" id="SSF55961">
    <property type="entry name" value="Bet v1-like"/>
    <property type="match status" value="1"/>
</dbReference>
<dbReference type="OrthoDB" id="2360771at2"/>
<gene>
    <name evidence="1" type="ORF">ABE41_000945</name>
</gene>
<dbReference type="CDD" id="cd07812">
    <property type="entry name" value="SRPBCC"/>
    <property type="match status" value="1"/>
</dbReference>
<dbReference type="AlphaFoldDB" id="A0A1B1YZI8"/>
<reference evidence="1 2" key="1">
    <citation type="submission" date="2016-08" db="EMBL/GenBank/DDBJ databases">
        <title>Complete genome sequence of Fictibacillus arsenicus G25-54, a strain with toxicity to nematodes and a potential arsenic-resistance activity.</title>
        <authorList>
            <person name="Zheng Z."/>
        </authorList>
    </citation>
    <scope>NUCLEOTIDE SEQUENCE [LARGE SCALE GENOMIC DNA]</scope>
    <source>
        <strain evidence="1 2">G25-54</strain>
    </source>
</reference>
<accession>A0A1B1YZI8</accession>
<dbReference type="RefSeq" id="WP_066285621.1">
    <property type="nucleotide sequence ID" value="NZ_CP016761.1"/>
</dbReference>
<evidence type="ECO:0008006" key="3">
    <source>
        <dbReference type="Google" id="ProtNLM"/>
    </source>
</evidence>
<proteinExistence type="predicted"/>
<sequence length="154" mass="17812">MLTWNEEKVISVNIEKVWELFSEENLQRIMPNVVEHTPIEKKEGIVGSKHRQSYKEGRRVETYIVETLGYENTESKKHLRIGFTLGKAFEIEAAFNLIKLDETSTRFIYTGHNKGINFLGKVMLKISGDKNNNIVVQDFMDKVEEEAMKESTSV</sequence>
<dbReference type="Proteomes" id="UP000077412">
    <property type="component" value="Chromosome"/>
</dbReference>
<evidence type="ECO:0000313" key="2">
    <source>
        <dbReference type="Proteomes" id="UP000077412"/>
    </source>
</evidence>
<evidence type="ECO:0000313" key="1">
    <source>
        <dbReference type="EMBL" id="ANX10595.1"/>
    </source>
</evidence>
<keyword evidence="2" id="KW-1185">Reference proteome</keyword>
<dbReference type="KEGG" id="far:ABE41_000945"/>
<organism evidence="1 2">
    <name type="scientific">Fictibacillus arsenicus</name>
    <dbReference type="NCBI Taxonomy" id="255247"/>
    <lineage>
        <taxon>Bacteria</taxon>
        <taxon>Bacillati</taxon>
        <taxon>Bacillota</taxon>
        <taxon>Bacilli</taxon>
        <taxon>Bacillales</taxon>
        <taxon>Fictibacillaceae</taxon>
        <taxon>Fictibacillus</taxon>
    </lineage>
</organism>
<name>A0A1B1YZI8_9BACL</name>